<dbReference type="GO" id="GO:0005737">
    <property type="term" value="C:cytoplasm"/>
    <property type="evidence" value="ECO:0007669"/>
    <property type="project" value="InterPro"/>
</dbReference>
<dbReference type="PANTHER" id="PTHR40398">
    <property type="entry name" value="PTS SYSTEM GLUCITOL/SORBITOL-SPECIFIC EIIA COMPONENT"/>
    <property type="match status" value="1"/>
</dbReference>
<evidence type="ECO:0000313" key="3">
    <source>
        <dbReference type="Proteomes" id="UP000187367"/>
    </source>
</evidence>
<proteinExistence type="predicted"/>
<dbReference type="Proteomes" id="UP000187367">
    <property type="component" value="Unassembled WGS sequence"/>
</dbReference>
<dbReference type="AlphaFoldDB" id="A0A1R1S0X1"/>
<evidence type="ECO:0000313" key="2">
    <source>
        <dbReference type="EMBL" id="OMI08970.1"/>
    </source>
</evidence>
<accession>A0A1R1S0X1</accession>
<dbReference type="Pfam" id="PF03829">
    <property type="entry name" value="PTSIIA_gutA"/>
    <property type="match status" value="1"/>
</dbReference>
<dbReference type="PROSITE" id="PS51097">
    <property type="entry name" value="PTS_EIIA_TYPE_5"/>
    <property type="match status" value="1"/>
</dbReference>
<dbReference type="InterPro" id="IPR004716">
    <property type="entry name" value="PTS_IIA_glucitol/sorbitol-sp"/>
</dbReference>
<comment type="caution">
    <text evidence="1">Lacks conserved residue(s) required for the propagation of feature annotation.</text>
</comment>
<evidence type="ECO:0000256" key="1">
    <source>
        <dbReference type="PROSITE-ProRule" id="PRU00420"/>
    </source>
</evidence>
<sequence>MVMLYETKINKIGALSSAFSGDNMLILFGDGAPDELKDYCLSIDIEPVEGDFREGDELLLGGESYRVTAVGEAVAKNLASLGHITLKFDGSKSAELPGTLYLEQKELPEVLAGDSIQIKRCC</sequence>
<dbReference type="RefSeq" id="WP_076759146.1">
    <property type="nucleotide sequence ID" value="NZ_JARMMI010000003.1"/>
</dbReference>
<comment type="caution">
    <text evidence="2">The sequence shown here is derived from an EMBL/GenBank/DDBJ whole genome shotgun (WGS) entry which is preliminary data.</text>
</comment>
<dbReference type="SUPFAM" id="SSF141530">
    <property type="entry name" value="PTSIIA/GutA-like"/>
    <property type="match status" value="1"/>
</dbReference>
<reference evidence="2 3" key="1">
    <citation type="submission" date="2017-01" db="EMBL/GenBank/DDBJ databases">
        <title>Bacillus phylogenomics.</title>
        <authorList>
            <person name="Dunlap C."/>
        </authorList>
    </citation>
    <scope>NUCLEOTIDE SEQUENCE [LARGE SCALE GENOMIC DNA]</scope>
    <source>
        <strain evidence="2 3">NRRL B-41282</strain>
    </source>
</reference>
<dbReference type="GO" id="GO:0016301">
    <property type="term" value="F:kinase activity"/>
    <property type="evidence" value="ECO:0007669"/>
    <property type="project" value="TreeGrafter"/>
</dbReference>
<organism evidence="2 3">
    <name type="scientific">Bacillus swezeyi</name>
    <dbReference type="NCBI Taxonomy" id="1925020"/>
    <lineage>
        <taxon>Bacteria</taxon>
        <taxon>Bacillati</taxon>
        <taxon>Bacillota</taxon>
        <taxon>Bacilli</taxon>
        <taxon>Bacillales</taxon>
        <taxon>Bacillaceae</taxon>
        <taxon>Bacillus</taxon>
    </lineage>
</organism>
<dbReference type="Gene3D" id="2.40.33.40">
    <property type="entry name" value="Phosphotransferase system, glucitol/sorbitol-specific IIA component"/>
    <property type="match status" value="1"/>
</dbReference>
<keyword evidence="3" id="KW-1185">Reference proteome</keyword>
<dbReference type="GO" id="GO:0009401">
    <property type="term" value="P:phosphoenolpyruvate-dependent sugar phosphotransferase system"/>
    <property type="evidence" value="ECO:0007669"/>
    <property type="project" value="InterPro"/>
</dbReference>
<dbReference type="OrthoDB" id="5113885at2"/>
<protein>
    <submittedName>
        <fullName evidence="2">PTS sorbitol transporter subunit IIA</fullName>
    </submittedName>
</protein>
<dbReference type="GO" id="GO:0008982">
    <property type="term" value="F:protein-N(PI)-phosphohistidine-sugar phosphotransferase activity"/>
    <property type="evidence" value="ECO:0007669"/>
    <property type="project" value="InterPro"/>
</dbReference>
<gene>
    <name evidence="2" type="ORF">BW143_02660</name>
</gene>
<name>A0A1R1S0X1_9BACI</name>
<dbReference type="EMBL" id="MTJL01000005">
    <property type="protein sequence ID" value="OMI08970.1"/>
    <property type="molecule type" value="Genomic_DNA"/>
</dbReference>
<accession>A0A1R1QWE0</accession>
<dbReference type="InterPro" id="IPR036665">
    <property type="entry name" value="PTS_IIA_glucitol/sorbitol_sf"/>
</dbReference>
<dbReference type="PANTHER" id="PTHR40398:SF1">
    <property type="entry name" value="PTS SYSTEM GLUCITOL_SORBITOL-SPECIFIC EIIA COMPONENT"/>
    <property type="match status" value="1"/>
</dbReference>